<dbReference type="AlphaFoldDB" id="A0A512DC86"/>
<proteinExistence type="inferred from homology"/>
<dbReference type="Gene3D" id="3.10.105.10">
    <property type="entry name" value="Dipeptide-binding Protein, Domain 3"/>
    <property type="match status" value="1"/>
</dbReference>
<dbReference type="GO" id="GO:0015833">
    <property type="term" value="P:peptide transport"/>
    <property type="evidence" value="ECO:0007669"/>
    <property type="project" value="TreeGrafter"/>
</dbReference>
<dbReference type="Gene3D" id="3.40.190.10">
    <property type="entry name" value="Periplasmic binding protein-like II"/>
    <property type="match status" value="1"/>
</dbReference>
<dbReference type="GO" id="GO:0043190">
    <property type="term" value="C:ATP-binding cassette (ABC) transporter complex"/>
    <property type="evidence" value="ECO:0007669"/>
    <property type="project" value="InterPro"/>
</dbReference>
<dbReference type="RefSeq" id="WP_146903084.1">
    <property type="nucleotide sequence ID" value="NZ_BAAARM010000003.1"/>
</dbReference>
<evidence type="ECO:0000259" key="4">
    <source>
        <dbReference type="Pfam" id="PF00496"/>
    </source>
</evidence>
<keyword evidence="3" id="KW-0732">Signal</keyword>
<comment type="similarity">
    <text evidence="1">Belongs to the bacterial solute-binding protein 5 family.</text>
</comment>
<protein>
    <recommendedName>
        <fullName evidence="4">Solute-binding protein family 5 domain-containing protein</fullName>
    </recommendedName>
</protein>
<keyword evidence="2" id="KW-0813">Transport</keyword>
<dbReference type="SUPFAM" id="SSF53850">
    <property type="entry name" value="Periplasmic binding protein-like II"/>
    <property type="match status" value="1"/>
</dbReference>
<accession>A0A512DC86</accession>
<dbReference type="InterPro" id="IPR039424">
    <property type="entry name" value="SBP_5"/>
</dbReference>
<comment type="caution">
    <text evidence="5">The sequence shown here is derived from an EMBL/GenBank/DDBJ whole genome shotgun (WGS) entry which is preliminary data.</text>
</comment>
<name>A0A512DC86_9CELL</name>
<evidence type="ECO:0000313" key="6">
    <source>
        <dbReference type="Proteomes" id="UP000321181"/>
    </source>
</evidence>
<feature type="domain" description="Solute-binding protein family 5" evidence="4">
    <location>
        <begin position="86"/>
        <end position="443"/>
    </location>
</feature>
<dbReference type="EMBL" id="BJYY01000013">
    <property type="protein sequence ID" value="GEO34091.1"/>
    <property type="molecule type" value="Genomic_DNA"/>
</dbReference>
<dbReference type="PANTHER" id="PTHR30290:SF9">
    <property type="entry name" value="OLIGOPEPTIDE-BINDING PROTEIN APPA"/>
    <property type="match status" value="1"/>
</dbReference>
<dbReference type="OrthoDB" id="9764591at2"/>
<evidence type="ECO:0000256" key="2">
    <source>
        <dbReference type="ARBA" id="ARBA00022448"/>
    </source>
</evidence>
<dbReference type="Proteomes" id="UP000321181">
    <property type="component" value="Unassembled WGS sequence"/>
</dbReference>
<dbReference type="InterPro" id="IPR000914">
    <property type="entry name" value="SBP_5_dom"/>
</dbReference>
<evidence type="ECO:0000256" key="3">
    <source>
        <dbReference type="ARBA" id="ARBA00022729"/>
    </source>
</evidence>
<gene>
    <name evidence="5" type="ORF">CAE01nite_18160</name>
</gene>
<evidence type="ECO:0000256" key="1">
    <source>
        <dbReference type="ARBA" id="ARBA00005695"/>
    </source>
</evidence>
<organism evidence="5 6">
    <name type="scientific">Cellulomonas aerilata</name>
    <dbReference type="NCBI Taxonomy" id="515326"/>
    <lineage>
        <taxon>Bacteria</taxon>
        <taxon>Bacillati</taxon>
        <taxon>Actinomycetota</taxon>
        <taxon>Actinomycetes</taxon>
        <taxon>Micrococcales</taxon>
        <taxon>Cellulomonadaceae</taxon>
        <taxon>Cellulomonas</taxon>
    </lineage>
</organism>
<dbReference type="PIRSF" id="PIRSF002741">
    <property type="entry name" value="MppA"/>
    <property type="match status" value="1"/>
</dbReference>
<dbReference type="Pfam" id="PF00496">
    <property type="entry name" value="SBP_bac_5"/>
    <property type="match status" value="1"/>
</dbReference>
<reference evidence="5 6" key="1">
    <citation type="submission" date="2019-07" db="EMBL/GenBank/DDBJ databases">
        <title>Whole genome shotgun sequence of Cellulomonas aerilata NBRC 106308.</title>
        <authorList>
            <person name="Hosoyama A."/>
            <person name="Uohara A."/>
            <person name="Ohji S."/>
            <person name="Ichikawa N."/>
        </authorList>
    </citation>
    <scope>NUCLEOTIDE SEQUENCE [LARGE SCALE GENOMIC DNA]</scope>
    <source>
        <strain evidence="5 6">NBRC 106308</strain>
    </source>
</reference>
<dbReference type="InterPro" id="IPR030678">
    <property type="entry name" value="Peptide/Ni-bd"/>
</dbReference>
<dbReference type="Gene3D" id="3.90.76.10">
    <property type="entry name" value="Dipeptide-binding Protein, Domain 1"/>
    <property type="match status" value="1"/>
</dbReference>
<sequence>MTPSPAPGRVRPAGAARAVVTGAVVALVVTGCAGASPDDPGTGGAAGTLALAETGEYDTLHPLEHPLGITSKLYDGLVAVGPDGVLEPGLATAMPVPDADLTSWTVTLRDGVTFSDGSTFDAADVVAAYEAVRDPAVGSWMAADYSMIRSVTAVDAATVRFDLAYPYAGLPARLTLGIPAQEALGGSVLDSPLATEPDGTGPYVLAEWRRGESMTLTARDDWWGGTPEVRTIHLAFVPDENTRAQRVRAGEFDGAQLSPLVAAGLDGVDGLELVTNPSGDFRAISLPVTLPFFADPAVRVALNLATNRGAMIDGLLAGHGVAVSGPFTPAQGASHDPSAVFAYDPGAAAAMLDDAGWTVGDDGVREKDGVRFAFTVMYFAEDTLRRDLAQAFASDLSGLGIEVALEGVDRPYAVTAMDRKAFVLGGGDMPYDPDTQVYRQLHSDFAVFDEADAYSNPSGYADPEVDRLLDGARREADPATRVALYRELQGRLVENPPMVTVFALEHTYVARGLTAWDGVEHVTEPHEHGVAWGPWFDVQRWTRR</sequence>
<evidence type="ECO:0000313" key="5">
    <source>
        <dbReference type="EMBL" id="GEO34091.1"/>
    </source>
</evidence>
<dbReference type="PANTHER" id="PTHR30290">
    <property type="entry name" value="PERIPLASMIC BINDING COMPONENT OF ABC TRANSPORTER"/>
    <property type="match status" value="1"/>
</dbReference>
<keyword evidence="6" id="KW-1185">Reference proteome</keyword>
<dbReference type="GO" id="GO:1904680">
    <property type="term" value="F:peptide transmembrane transporter activity"/>
    <property type="evidence" value="ECO:0007669"/>
    <property type="project" value="TreeGrafter"/>
</dbReference>
<dbReference type="GO" id="GO:0042597">
    <property type="term" value="C:periplasmic space"/>
    <property type="evidence" value="ECO:0007669"/>
    <property type="project" value="UniProtKB-ARBA"/>
</dbReference>